<gene>
    <name evidence="3" type="ORF">MAR_004986</name>
</gene>
<dbReference type="Proteomes" id="UP001164746">
    <property type="component" value="Chromosome 9"/>
</dbReference>
<accession>A0ABY7F1D7</accession>
<evidence type="ECO:0000313" key="3">
    <source>
        <dbReference type="EMBL" id="WAR14881.1"/>
    </source>
</evidence>
<dbReference type="Pfam" id="PF01757">
    <property type="entry name" value="Acyl_transf_3"/>
    <property type="match status" value="1"/>
</dbReference>
<protein>
    <submittedName>
        <fullName evidence="3">NRF6-like protein</fullName>
    </submittedName>
</protein>
<evidence type="ECO:0000259" key="2">
    <source>
        <dbReference type="Pfam" id="PF01757"/>
    </source>
</evidence>
<dbReference type="InterPro" id="IPR002656">
    <property type="entry name" value="Acyl_transf_3_dom"/>
</dbReference>
<dbReference type="EMBL" id="CP111020">
    <property type="protein sequence ID" value="WAR14881.1"/>
    <property type="molecule type" value="Genomic_DNA"/>
</dbReference>
<dbReference type="PANTHER" id="PTHR11161">
    <property type="entry name" value="O-ACYLTRANSFERASE"/>
    <property type="match status" value="1"/>
</dbReference>
<reference evidence="3" key="1">
    <citation type="submission" date="2022-11" db="EMBL/GenBank/DDBJ databases">
        <title>Centuries of genome instability and evolution in soft-shell clam transmissible cancer (bioRxiv).</title>
        <authorList>
            <person name="Hart S.F.M."/>
            <person name="Yonemitsu M.A."/>
            <person name="Giersch R.M."/>
            <person name="Beal B.F."/>
            <person name="Arriagada G."/>
            <person name="Davis B.W."/>
            <person name="Ostrander E.A."/>
            <person name="Goff S.P."/>
            <person name="Metzger M.J."/>
        </authorList>
    </citation>
    <scope>NUCLEOTIDE SEQUENCE</scope>
    <source>
        <strain evidence="3">MELC-2E11</strain>
        <tissue evidence="3">Siphon/mantle</tissue>
    </source>
</reference>
<proteinExistence type="predicted"/>
<feature type="transmembrane region" description="Helical" evidence="1">
    <location>
        <begin position="358"/>
        <end position="379"/>
    </location>
</feature>
<dbReference type="InterPro" id="IPR052728">
    <property type="entry name" value="O2_lipid_transport_reg"/>
</dbReference>
<sequence length="521" mass="58340">MREFSHKTVIPAMYLVIGIIFLLASASKYCFAKAQQPPLPQTQKEARYVLQNMLKTNPAEEGQLKILPQAPDNMTAKQAHFGPVVNMAINAIGEMLKPNNETAQVAKINSRPGANAAGELNASNLLSQSTVLQEVLELISDQNTHGIHLKVTTGLCVPDSCRSSDVKGLFSLDSDFPSAYMPHRENYRGAITIVANSDNRVISNGSADIQGNGENQGEVTSSLLQEDKNYRDPLIERMLICFSVYTNAPKLLNAHTGRDAITCVHGIRFLSLTWVIIGHTYSYGILSQDETFTTDNLLDFAPIYERFTFQAVIGGGFAVDTFFVLSAFLVTWLQLKDIAKRTKKCSIGHFIMYYFHRFWRLTPLYMLVLMAFACLYQYLGSGPFWPSKIWDAEHCKTNWWTNLLYVNNVVGTNAQERATGLAIIYSPYSDNRDGDGKWSPVQRGLYESLGRPAWGVCVAWVIFACHTGCGGIVNSLLSWSGIVPLSRLTYAAYLVHPICMKVYFYSRRVIFHVNDYSMQLH</sequence>
<name>A0ABY7F1D7_MYAAR</name>
<feature type="transmembrane region" description="Helical" evidence="1">
    <location>
        <begin position="307"/>
        <end position="333"/>
    </location>
</feature>
<organism evidence="3 4">
    <name type="scientific">Mya arenaria</name>
    <name type="common">Soft-shell clam</name>
    <dbReference type="NCBI Taxonomy" id="6604"/>
    <lineage>
        <taxon>Eukaryota</taxon>
        <taxon>Metazoa</taxon>
        <taxon>Spiralia</taxon>
        <taxon>Lophotrochozoa</taxon>
        <taxon>Mollusca</taxon>
        <taxon>Bivalvia</taxon>
        <taxon>Autobranchia</taxon>
        <taxon>Heteroconchia</taxon>
        <taxon>Euheterodonta</taxon>
        <taxon>Imparidentia</taxon>
        <taxon>Neoheterodontei</taxon>
        <taxon>Myida</taxon>
        <taxon>Myoidea</taxon>
        <taxon>Myidae</taxon>
        <taxon>Mya</taxon>
    </lineage>
</organism>
<keyword evidence="1" id="KW-0812">Transmembrane</keyword>
<feature type="domain" description="Acyltransferase 3" evidence="2">
    <location>
        <begin position="264"/>
        <end position="402"/>
    </location>
</feature>
<dbReference type="PANTHER" id="PTHR11161:SF0">
    <property type="entry name" value="O-ACYLTRANSFERASE LIKE PROTEIN"/>
    <property type="match status" value="1"/>
</dbReference>
<evidence type="ECO:0000256" key="1">
    <source>
        <dbReference type="SAM" id="Phobius"/>
    </source>
</evidence>
<keyword evidence="1" id="KW-0472">Membrane</keyword>
<keyword evidence="4" id="KW-1185">Reference proteome</keyword>
<evidence type="ECO:0000313" key="4">
    <source>
        <dbReference type="Proteomes" id="UP001164746"/>
    </source>
</evidence>
<keyword evidence="1" id="KW-1133">Transmembrane helix</keyword>